<feature type="non-terminal residue" evidence="2">
    <location>
        <position position="1"/>
    </location>
</feature>
<feature type="compositionally biased region" description="Gly residues" evidence="1">
    <location>
        <begin position="23"/>
        <end position="32"/>
    </location>
</feature>
<gene>
    <name evidence="2" type="ORF">AVDCRST_MAG89-3334</name>
</gene>
<feature type="non-terminal residue" evidence="2">
    <location>
        <position position="190"/>
    </location>
</feature>
<feature type="region of interest" description="Disordered" evidence="1">
    <location>
        <begin position="23"/>
        <end position="92"/>
    </location>
</feature>
<evidence type="ECO:0000256" key="1">
    <source>
        <dbReference type="SAM" id="MobiDB-lite"/>
    </source>
</evidence>
<evidence type="ECO:0000313" key="2">
    <source>
        <dbReference type="EMBL" id="CAA9354544.1"/>
    </source>
</evidence>
<dbReference type="AlphaFoldDB" id="A0A6J4MGD1"/>
<feature type="compositionally biased region" description="Low complexity" evidence="1">
    <location>
        <begin position="73"/>
        <end position="84"/>
    </location>
</feature>
<protein>
    <submittedName>
        <fullName evidence="2">Uncharacterized protein</fullName>
    </submittedName>
</protein>
<reference evidence="2" key="1">
    <citation type="submission" date="2020-02" db="EMBL/GenBank/DDBJ databases">
        <authorList>
            <person name="Meier V. D."/>
        </authorList>
    </citation>
    <scope>NUCLEOTIDE SEQUENCE</scope>
    <source>
        <strain evidence="2">AVDCRST_MAG89</strain>
    </source>
</reference>
<organism evidence="2">
    <name type="scientific">uncultured Gemmatimonadota bacterium</name>
    <dbReference type="NCBI Taxonomy" id="203437"/>
    <lineage>
        <taxon>Bacteria</taxon>
        <taxon>Pseudomonadati</taxon>
        <taxon>Gemmatimonadota</taxon>
        <taxon>environmental samples</taxon>
    </lineage>
</organism>
<proteinExistence type="predicted"/>
<accession>A0A6J4MGD1</accession>
<name>A0A6J4MGD1_9BACT</name>
<sequence length="190" mass="19418">DAPPFRWTLDRAVDGGVRLGGAAGEAVRGGRGASRTGHAHDGARRRRRAVVRGGGGVVGRRAEPAVPARGREPGAAVGGPAQPALRRRAARPQGRRAGACVADAGVHWRFGPREAAGECALPLPARGGSRRAGAASAAGVRLRRAAGPRLGGGGRRRRARRGFAGRVRRAGVRASCGRRRAALDGAPLGL</sequence>
<dbReference type="EMBL" id="CADCTV010000697">
    <property type="protein sequence ID" value="CAA9354544.1"/>
    <property type="molecule type" value="Genomic_DNA"/>
</dbReference>